<dbReference type="Pfam" id="PF24986">
    <property type="entry name" value="PRC_RimM"/>
    <property type="match status" value="1"/>
</dbReference>
<dbReference type="InterPro" id="IPR011033">
    <property type="entry name" value="PRC_barrel-like_sf"/>
</dbReference>
<dbReference type="GO" id="GO:0043022">
    <property type="term" value="F:ribosome binding"/>
    <property type="evidence" value="ECO:0007669"/>
    <property type="project" value="InterPro"/>
</dbReference>
<evidence type="ECO:0000256" key="2">
    <source>
        <dbReference type="ARBA" id="ARBA00022517"/>
    </source>
</evidence>
<dbReference type="NCBIfam" id="TIGR02273">
    <property type="entry name" value="16S_RimM"/>
    <property type="match status" value="1"/>
</dbReference>
<protein>
    <submittedName>
        <fullName evidence="7">Uncharacterized protein</fullName>
    </submittedName>
</protein>
<dbReference type="Pfam" id="PF01782">
    <property type="entry name" value="RimM"/>
    <property type="match status" value="1"/>
</dbReference>
<dbReference type="PANTHER" id="PTHR33692">
    <property type="entry name" value="RIBOSOME MATURATION FACTOR RIMM"/>
    <property type="match status" value="1"/>
</dbReference>
<evidence type="ECO:0000256" key="1">
    <source>
        <dbReference type="ARBA" id="ARBA00022490"/>
    </source>
</evidence>
<accession>A0A381TB21</accession>
<evidence type="ECO:0000313" key="7">
    <source>
        <dbReference type="EMBL" id="SVA12798.1"/>
    </source>
</evidence>
<feature type="domain" description="Ribosome maturation factor RimM PRC barrel" evidence="6">
    <location>
        <begin position="98"/>
        <end position="164"/>
    </location>
</feature>
<dbReference type="SUPFAM" id="SSF50447">
    <property type="entry name" value="Translation proteins"/>
    <property type="match status" value="1"/>
</dbReference>
<dbReference type="InterPro" id="IPR009000">
    <property type="entry name" value="Transl_B-barrel_sf"/>
</dbReference>
<dbReference type="InterPro" id="IPR002676">
    <property type="entry name" value="RimM_N"/>
</dbReference>
<evidence type="ECO:0000256" key="3">
    <source>
        <dbReference type="ARBA" id="ARBA00022552"/>
    </source>
</evidence>
<dbReference type="HAMAP" id="MF_00014">
    <property type="entry name" value="Ribosome_mat_RimM"/>
    <property type="match status" value="1"/>
</dbReference>
<organism evidence="7">
    <name type="scientific">marine metagenome</name>
    <dbReference type="NCBI Taxonomy" id="408172"/>
    <lineage>
        <taxon>unclassified sequences</taxon>
        <taxon>metagenomes</taxon>
        <taxon>ecological metagenomes</taxon>
    </lineage>
</organism>
<dbReference type="Gene3D" id="2.30.30.240">
    <property type="entry name" value="PRC-barrel domain"/>
    <property type="match status" value="1"/>
</dbReference>
<dbReference type="GO" id="GO:0005840">
    <property type="term" value="C:ribosome"/>
    <property type="evidence" value="ECO:0007669"/>
    <property type="project" value="InterPro"/>
</dbReference>
<dbReference type="AlphaFoldDB" id="A0A381TB21"/>
<keyword evidence="1" id="KW-0963">Cytoplasm</keyword>
<evidence type="ECO:0000259" key="6">
    <source>
        <dbReference type="Pfam" id="PF24986"/>
    </source>
</evidence>
<proteinExistence type="inferred from homology"/>
<dbReference type="GO" id="GO:0006364">
    <property type="term" value="P:rRNA processing"/>
    <property type="evidence" value="ECO:0007669"/>
    <property type="project" value="UniProtKB-KW"/>
</dbReference>
<dbReference type="SUPFAM" id="SSF50346">
    <property type="entry name" value="PRC-barrel domain"/>
    <property type="match status" value="1"/>
</dbReference>
<dbReference type="InterPro" id="IPR011961">
    <property type="entry name" value="RimM"/>
</dbReference>
<feature type="domain" description="RimM N-terminal" evidence="5">
    <location>
        <begin position="4"/>
        <end position="85"/>
    </location>
</feature>
<sequence length="172" mass="18769">MAMVGRIARTHGINGHLIVNLETDFPEQRFCAGATLHVRRSGQTEQLIVTNVRMHQGRPIVGFHGIETMTKAEEFLGLELRVPATDLLPLPEGTYYRHELIGCNVQLSDGLVLGEVIQVEGSSEGSRLVVRTGSDELLVPLVNDICVKIEPKAGVIVINPPSGLLELNKTTK</sequence>
<reference evidence="7" key="1">
    <citation type="submission" date="2018-05" db="EMBL/GenBank/DDBJ databases">
        <authorList>
            <person name="Lanie J.A."/>
            <person name="Ng W.-L."/>
            <person name="Kazmierczak K.M."/>
            <person name="Andrzejewski T.M."/>
            <person name="Davidsen T.M."/>
            <person name="Wayne K.J."/>
            <person name="Tettelin H."/>
            <person name="Glass J.I."/>
            <person name="Rusch D."/>
            <person name="Podicherti R."/>
            <person name="Tsui H.-C.T."/>
            <person name="Winkler M.E."/>
        </authorList>
    </citation>
    <scope>NUCLEOTIDE SEQUENCE</scope>
</reference>
<dbReference type="EMBL" id="UINC01004230">
    <property type="protein sequence ID" value="SVA12798.1"/>
    <property type="molecule type" value="Genomic_DNA"/>
</dbReference>
<dbReference type="InterPro" id="IPR056792">
    <property type="entry name" value="PRC_RimM"/>
</dbReference>
<name>A0A381TB21_9ZZZZ</name>
<dbReference type="PANTHER" id="PTHR33692:SF1">
    <property type="entry name" value="RIBOSOME MATURATION FACTOR RIMM"/>
    <property type="match status" value="1"/>
</dbReference>
<gene>
    <name evidence="7" type="ORF">METZ01_LOCUS65652</name>
</gene>
<keyword evidence="2" id="KW-0690">Ribosome biogenesis</keyword>
<evidence type="ECO:0000256" key="4">
    <source>
        <dbReference type="ARBA" id="ARBA00023186"/>
    </source>
</evidence>
<evidence type="ECO:0000259" key="5">
    <source>
        <dbReference type="Pfam" id="PF01782"/>
    </source>
</evidence>
<keyword evidence="3" id="KW-0698">rRNA processing</keyword>
<dbReference type="Gene3D" id="2.40.30.60">
    <property type="entry name" value="RimM"/>
    <property type="match status" value="1"/>
</dbReference>
<keyword evidence="4" id="KW-0143">Chaperone</keyword>
<dbReference type="InterPro" id="IPR036976">
    <property type="entry name" value="RimM_N_sf"/>
</dbReference>